<accession>A0A9X3TM71</accession>
<feature type="region of interest" description="Disordered" evidence="1">
    <location>
        <begin position="58"/>
        <end position="112"/>
    </location>
</feature>
<evidence type="ECO:0000256" key="1">
    <source>
        <dbReference type="SAM" id="MobiDB-lite"/>
    </source>
</evidence>
<evidence type="ECO:0000313" key="4">
    <source>
        <dbReference type="Proteomes" id="UP001151071"/>
    </source>
</evidence>
<feature type="compositionally biased region" description="Basic and acidic residues" evidence="1">
    <location>
        <begin position="91"/>
        <end position="103"/>
    </location>
</feature>
<proteinExistence type="predicted"/>
<evidence type="ECO:0000256" key="2">
    <source>
        <dbReference type="SAM" id="Phobius"/>
    </source>
</evidence>
<sequence>MLRRIPPIIVALLLLAAYGFLRQVIDNPVGTLIVIGLSVLLFVAVRNYLRSGSVFSSAYRHKQAKPKTAPRPSMKKSSPAGRKNHPFRVIEGAKSRAKDKQDESDPQNHISQ</sequence>
<comment type="caution">
    <text evidence="3">The sequence shown here is derived from an EMBL/GenBank/DDBJ whole genome shotgun (WGS) entry which is preliminary data.</text>
</comment>
<organism evidence="3 4">
    <name type="scientific">Brevibacillus thermoruber</name>
    <dbReference type="NCBI Taxonomy" id="33942"/>
    <lineage>
        <taxon>Bacteria</taxon>
        <taxon>Bacillati</taxon>
        <taxon>Bacillota</taxon>
        <taxon>Bacilli</taxon>
        <taxon>Bacillales</taxon>
        <taxon>Paenibacillaceae</taxon>
        <taxon>Brevibacillus</taxon>
    </lineage>
</organism>
<keyword evidence="4" id="KW-1185">Reference proteome</keyword>
<dbReference type="AlphaFoldDB" id="A0A9X3TM71"/>
<reference evidence="3" key="1">
    <citation type="submission" date="2022-12" db="EMBL/GenBank/DDBJ databases">
        <title>Draft genome sequence of the thermophilic strain Brevibacillus thermoruber HT42, isolated from Los Humeros, Puebla, Mexico, with biotechnological potential.</title>
        <authorList>
            <person name="Lara Sanchez J."/>
            <person name="Solis Palacios R."/>
            <person name="Bustos Baena A.S."/>
            <person name="Ruz Baez A.E."/>
            <person name="Espinosa Luna G."/>
            <person name="Oliart Ros R.M."/>
        </authorList>
    </citation>
    <scope>NUCLEOTIDE SEQUENCE</scope>
    <source>
        <strain evidence="3">HT42</strain>
    </source>
</reference>
<name>A0A9X3TM71_9BACL</name>
<dbReference type="EMBL" id="JAPYYP010000001">
    <property type="protein sequence ID" value="MDA5107024.1"/>
    <property type="molecule type" value="Genomic_DNA"/>
</dbReference>
<keyword evidence="2" id="KW-1133">Transmembrane helix</keyword>
<gene>
    <name evidence="3" type="ORF">O3V59_01480</name>
</gene>
<protein>
    <submittedName>
        <fullName evidence="3">Uncharacterized protein</fullName>
    </submittedName>
</protein>
<evidence type="ECO:0000313" key="3">
    <source>
        <dbReference type="EMBL" id="MDA5107024.1"/>
    </source>
</evidence>
<dbReference type="RefSeq" id="WP_029099447.1">
    <property type="nucleotide sequence ID" value="NZ_JAPYYP010000001.1"/>
</dbReference>
<feature type="transmembrane region" description="Helical" evidence="2">
    <location>
        <begin position="29"/>
        <end position="49"/>
    </location>
</feature>
<keyword evidence="2" id="KW-0812">Transmembrane</keyword>
<dbReference type="Proteomes" id="UP001151071">
    <property type="component" value="Unassembled WGS sequence"/>
</dbReference>
<keyword evidence="2" id="KW-0472">Membrane</keyword>